<organism evidence="1">
    <name type="scientific">marine metagenome</name>
    <dbReference type="NCBI Taxonomy" id="408172"/>
    <lineage>
        <taxon>unclassified sequences</taxon>
        <taxon>metagenomes</taxon>
        <taxon>ecological metagenomes</taxon>
    </lineage>
</organism>
<evidence type="ECO:0008006" key="2">
    <source>
        <dbReference type="Google" id="ProtNLM"/>
    </source>
</evidence>
<feature type="non-terminal residue" evidence="1">
    <location>
        <position position="1"/>
    </location>
</feature>
<accession>A0A383E2I4</accession>
<protein>
    <recommendedName>
        <fullName evidence="2">Peptidase M16 C-terminal domain-containing protein</fullName>
    </recommendedName>
</protein>
<dbReference type="Gene3D" id="3.30.830.10">
    <property type="entry name" value="Metalloenzyme, LuxS/M16 peptidase-like"/>
    <property type="match status" value="1"/>
</dbReference>
<dbReference type="GO" id="GO:0046872">
    <property type="term" value="F:metal ion binding"/>
    <property type="evidence" value="ECO:0007669"/>
    <property type="project" value="InterPro"/>
</dbReference>
<dbReference type="SUPFAM" id="SSF63411">
    <property type="entry name" value="LuxS/MPP-like metallohydrolase"/>
    <property type="match status" value="1"/>
</dbReference>
<dbReference type="AlphaFoldDB" id="A0A383E2I4"/>
<sequence length="75" mass="8269">LESTSARCGQLAQQLLLFGRPLPHREIIDKIDAINPERLKRVVAKILKSGSPTMITLGPNDDESQYQTVQNGIAI</sequence>
<dbReference type="InterPro" id="IPR011249">
    <property type="entry name" value="Metalloenz_LuxS/M16"/>
</dbReference>
<gene>
    <name evidence="1" type="ORF">METZ01_LOCUS503896</name>
</gene>
<reference evidence="1" key="1">
    <citation type="submission" date="2018-05" db="EMBL/GenBank/DDBJ databases">
        <authorList>
            <person name="Lanie J.A."/>
            <person name="Ng W.-L."/>
            <person name="Kazmierczak K.M."/>
            <person name="Andrzejewski T.M."/>
            <person name="Davidsen T.M."/>
            <person name="Wayne K.J."/>
            <person name="Tettelin H."/>
            <person name="Glass J.I."/>
            <person name="Rusch D."/>
            <person name="Podicherti R."/>
            <person name="Tsui H.-C.T."/>
            <person name="Winkler M.E."/>
        </authorList>
    </citation>
    <scope>NUCLEOTIDE SEQUENCE</scope>
</reference>
<dbReference type="EMBL" id="UINC01222310">
    <property type="protein sequence ID" value="SVE51042.1"/>
    <property type="molecule type" value="Genomic_DNA"/>
</dbReference>
<name>A0A383E2I4_9ZZZZ</name>
<proteinExistence type="predicted"/>
<evidence type="ECO:0000313" key="1">
    <source>
        <dbReference type="EMBL" id="SVE51042.1"/>
    </source>
</evidence>